<dbReference type="NCBIfam" id="TIGR00099">
    <property type="entry name" value="Cof-subfamily"/>
    <property type="match status" value="1"/>
</dbReference>
<dbReference type="EC" id="3.1.3.-" evidence="1"/>
<dbReference type="Pfam" id="PF08282">
    <property type="entry name" value="Hydrolase_3"/>
    <property type="match status" value="1"/>
</dbReference>
<gene>
    <name evidence="1" type="ORF">ACFFUV_03420</name>
</gene>
<name>A0ABV5HIH4_9VIBR</name>
<dbReference type="RefSeq" id="WP_390189692.1">
    <property type="nucleotide sequence ID" value="NZ_JBHMEP010000001.1"/>
</dbReference>
<keyword evidence="1" id="KW-0378">Hydrolase</keyword>
<dbReference type="Proteomes" id="UP001589645">
    <property type="component" value="Unassembled WGS sequence"/>
</dbReference>
<evidence type="ECO:0000313" key="2">
    <source>
        <dbReference type="Proteomes" id="UP001589645"/>
    </source>
</evidence>
<dbReference type="NCBIfam" id="TIGR01484">
    <property type="entry name" value="HAD-SF-IIB"/>
    <property type="match status" value="1"/>
</dbReference>
<reference evidence="1 2" key="1">
    <citation type="submission" date="2024-09" db="EMBL/GenBank/DDBJ databases">
        <authorList>
            <person name="Sun Q."/>
            <person name="Mori K."/>
        </authorList>
    </citation>
    <scope>NUCLEOTIDE SEQUENCE [LARGE SCALE GENOMIC DNA]</scope>
    <source>
        <strain evidence="1 2">CECT 8064</strain>
    </source>
</reference>
<protein>
    <submittedName>
        <fullName evidence="1">Cof-type HAD-IIB family hydrolase</fullName>
        <ecNumber evidence="1">3.1.3.-</ecNumber>
    </submittedName>
</protein>
<dbReference type="Gene3D" id="3.30.1240.10">
    <property type="match status" value="1"/>
</dbReference>
<dbReference type="InterPro" id="IPR006379">
    <property type="entry name" value="HAD-SF_hydro_IIB"/>
</dbReference>
<dbReference type="SFLD" id="SFLDG01140">
    <property type="entry name" value="C2.B:_Phosphomannomutase_and_P"/>
    <property type="match status" value="1"/>
</dbReference>
<dbReference type="Gene3D" id="3.40.50.1000">
    <property type="entry name" value="HAD superfamily/HAD-like"/>
    <property type="match status" value="1"/>
</dbReference>
<dbReference type="PANTHER" id="PTHR10000:SF8">
    <property type="entry name" value="HAD SUPERFAMILY HYDROLASE-LIKE, TYPE 3"/>
    <property type="match status" value="1"/>
</dbReference>
<dbReference type="GO" id="GO:0016787">
    <property type="term" value="F:hydrolase activity"/>
    <property type="evidence" value="ECO:0007669"/>
    <property type="project" value="UniProtKB-KW"/>
</dbReference>
<comment type="caution">
    <text evidence="1">The sequence shown here is derived from an EMBL/GenBank/DDBJ whole genome shotgun (WGS) entry which is preliminary data.</text>
</comment>
<sequence length="267" mass="30234">MSDNQVKFIAADMDGTLLNEHGQLDPEFFDVFSKLEQKGIIFAAASGRQYYSLLDTFDAIKDRMMFVAENGTFVIHKGEELYSNPIDKPSVIAIIKEARKIPNAHIVLCGKRSAYIETQDQKANTEVQNYYHRCELVDDLLNVDDEFIKIALCHFEGTEEHVFPAINQQFGETHKVVVSAKIWLDVMDASASKGAAIKELQKRLGFSYEQTMSFGDYFNDVEMLEQSYHSYAVENAHPGVKQYARFRAPSNKESGVIQVLKQLIDAS</sequence>
<organism evidence="1 2">
    <name type="scientific">Vibrio olivae</name>
    <dbReference type="NCBI Taxonomy" id="1243002"/>
    <lineage>
        <taxon>Bacteria</taxon>
        <taxon>Pseudomonadati</taxon>
        <taxon>Pseudomonadota</taxon>
        <taxon>Gammaproteobacteria</taxon>
        <taxon>Vibrionales</taxon>
        <taxon>Vibrionaceae</taxon>
        <taxon>Vibrio</taxon>
    </lineage>
</organism>
<dbReference type="InterPro" id="IPR000150">
    <property type="entry name" value="Cof"/>
</dbReference>
<dbReference type="CDD" id="cd07518">
    <property type="entry name" value="HAD_YbiV-Like"/>
    <property type="match status" value="1"/>
</dbReference>
<accession>A0ABV5HIH4</accession>
<dbReference type="EMBL" id="JBHMEP010000001">
    <property type="protein sequence ID" value="MFB9134015.1"/>
    <property type="molecule type" value="Genomic_DNA"/>
</dbReference>
<dbReference type="PROSITE" id="PS01228">
    <property type="entry name" value="COF_1"/>
    <property type="match status" value="1"/>
</dbReference>
<dbReference type="SUPFAM" id="SSF56784">
    <property type="entry name" value="HAD-like"/>
    <property type="match status" value="1"/>
</dbReference>
<dbReference type="SFLD" id="SFLDS00003">
    <property type="entry name" value="Haloacid_Dehalogenase"/>
    <property type="match status" value="1"/>
</dbReference>
<proteinExistence type="predicted"/>
<keyword evidence="2" id="KW-1185">Reference proteome</keyword>
<dbReference type="InterPro" id="IPR036412">
    <property type="entry name" value="HAD-like_sf"/>
</dbReference>
<dbReference type="InterPro" id="IPR023214">
    <property type="entry name" value="HAD_sf"/>
</dbReference>
<dbReference type="PANTHER" id="PTHR10000">
    <property type="entry name" value="PHOSPHOSERINE PHOSPHATASE"/>
    <property type="match status" value="1"/>
</dbReference>
<evidence type="ECO:0000313" key="1">
    <source>
        <dbReference type="EMBL" id="MFB9134015.1"/>
    </source>
</evidence>
<dbReference type="SFLD" id="SFLDG01144">
    <property type="entry name" value="C2.B.4:_PGP_Like"/>
    <property type="match status" value="1"/>
</dbReference>